<keyword evidence="3" id="KW-0804">Transcription</keyword>
<dbReference type="Proteomes" id="UP000010716">
    <property type="component" value="Unassembled WGS sequence"/>
</dbReference>
<dbReference type="Gene3D" id="3.30.450.40">
    <property type="match status" value="1"/>
</dbReference>
<dbReference type="InterPro" id="IPR011991">
    <property type="entry name" value="ArsR-like_HTH"/>
</dbReference>
<proteinExistence type="predicted"/>
<dbReference type="SUPFAM" id="SSF55781">
    <property type="entry name" value="GAF domain-like"/>
    <property type="match status" value="1"/>
</dbReference>
<keyword evidence="1" id="KW-0805">Transcription regulation</keyword>
<protein>
    <submittedName>
        <fullName evidence="7">IclR family transcriptional regulator</fullName>
    </submittedName>
    <submittedName>
        <fullName evidence="6">Transcriptional regulator, IclR family</fullName>
    </submittedName>
</protein>
<dbReference type="GO" id="GO:0045892">
    <property type="term" value="P:negative regulation of DNA-templated transcription"/>
    <property type="evidence" value="ECO:0007669"/>
    <property type="project" value="UniProtKB-ARBA"/>
</dbReference>
<dbReference type="InterPro" id="IPR050707">
    <property type="entry name" value="HTH_MetabolicPath_Reg"/>
</dbReference>
<dbReference type="PANTHER" id="PTHR30136:SF24">
    <property type="entry name" value="HTH-TYPE TRANSCRIPTIONAL REPRESSOR ALLR"/>
    <property type="match status" value="1"/>
</dbReference>
<dbReference type="eggNOG" id="COG1414">
    <property type="taxonomic scope" value="Bacteria"/>
</dbReference>
<evidence type="ECO:0000256" key="2">
    <source>
        <dbReference type="ARBA" id="ARBA00023125"/>
    </source>
</evidence>
<evidence type="ECO:0000256" key="1">
    <source>
        <dbReference type="ARBA" id="ARBA00023015"/>
    </source>
</evidence>
<dbReference type="AlphaFoldDB" id="F5L610"/>
<evidence type="ECO:0000259" key="4">
    <source>
        <dbReference type="PROSITE" id="PS51077"/>
    </source>
</evidence>
<gene>
    <name evidence="6" type="ORF">CathTA2_1223</name>
    <name evidence="7" type="ORF">HUR95_06025</name>
</gene>
<dbReference type="InterPro" id="IPR005471">
    <property type="entry name" value="Tscrpt_reg_IclR_N"/>
</dbReference>
<keyword evidence="2" id="KW-0238">DNA-binding</keyword>
<feature type="domain" description="IclR-ED" evidence="5">
    <location>
        <begin position="68"/>
        <end position="251"/>
    </location>
</feature>
<dbReference type="Pfam" id="PF09339">
    <property type="entry name" value="HTH_IclR"/>
    <property type="match status" value="1"/>
</dbReference>
<dbReference type="PROSITE" id="PS51077">
    <property type="entry name" value="HTH_ICLR"/>
    <property type="match status" value="1"/>
</dbReference>
<evidence type="ECO:0000313" key="8">
    <source>
        <dbReference type="Proteomes" id="UP000010716"/>
    </source>
</evidence>
<dbReference type="InterPro" id="IPR036388">
    <property type="entry name" value="WH-like_DNA-bd_sf"/>
</dbReference>
<name>F5L610_CALTT</name>
<dbReference type="RefSeq" id="WP_007504091.1">
    <property type="nucleotide sequence ID" value="NZ_AFCE01000119.1"/>
</dbReference>
<keyword evidence="9" id="KW-1185">Reference proteome</keyword>
<reference evidence="7" key="3">
    <citation type="submission" date="2021-08" db="EMBL/GenBank/DDBJ databases">
        <authorList>
            <person name="de Jong S."/>
            <person name="van den Broek M."/>
            <person name="Merkel A."/>
            <person name="de la Torre Cortes P."/>
            <person name="Kalamorz F."/>
            <person name="Cook G."/>
            <person name="van Loosdrecht M."/>
            <person name="McMillan D."/>
        </authorList>
    </citation>
    <scope>NUCLEOTIDE SEQUENCE</scope>
    <source>
        <strain evidence="7">TA2.A1</strain>
    </source>
</reference>
<dbReference type="InterPro" id="IPR036390">
    <property type="entry name" value="WH_DNA-bd_sf"/>
</dbReference>
<dbReference type="Gene3D" id="1.10.10.10">
    <property type="entry name" value="Winged helix-like DNA-binding domain superfamily/Winged helix DNA-binding domain"/>
    <property type="match status" value="1"/>
</dbReference>
<reference evidence="7 9" key="2">
    <citation type="journal article" date="2020" name="Extremophiles">
        <title>Genomic analysis of Caldalkalibacillus thermarum TA2.A1 reveals aerobic alkaliphilic metabolism and evolutionary hallmarks linking alkaliphilic bacteria and plant life.</title>
        <authorList>
            <person name="de Jong S.I."/>
            <person name="van den Broek M.A."/>
            <person name="Merkel A.Y."/>
            <person name="de la Torre Cortes P."/>
            <person name="Kalamorz F."/>
            <person name="Cook G.M."/>
            <person name="van Loosdrecht M.C.M."/>
            <person name="McMillan D.G.G."/>
        </authorList>
    </citation>
    <scope>NUCLEOTIDE SEQUENCE [LARGE SCALE GENOMIC DNA]</scope>
    <source>
        <strain evidence="7 9">TA2.A1</strain>
    </source>
</reference>
<dbReference type="CDD" id="cd00090">
    <property type="entry name" value="HTH_ARSR"/>
    <property type="match status" value="1"/>
</dbReference>
<dbReference type="Pfam" id="PF01614">
    <property type="entry name" value="IclR_C"/>
    <property type="match status" value="1"/>
</dbReference>
<sequence length="255" mass="28848">MNQSVIRALKLLDLFTGEQAELSLSQIAKKVNLSKPTVYRLLTSLEMCGFLVKKKYTDQDIRYRLGLKLLELGTIVSEQLELRKIALPHMEQLCQEIEEIVHLVIADGDQAVYIEKVETNQDLRLYTRVGKRSPFYVGSGPKLLLAYMPEEERNKILKHIKFQPFTANTITSLEELEQEINTIRRNGFAVSRGEQDLGTVGLSFPIRDHTGKVVAALGVSGLSMRFTGEREAFIKEKTQQAAVQISTELGYKPHV</sequence>
<accession>F5L610</accession>
<dbReference type="EMBL" id="AFCE01000119">
    <property type="protein sequence ID" value="EGL83213.1"/>
    <property type="molecule type" value="Genomic_DNA"/>
</dbReference>
<dbReference type="KEGG" id="cthu:HUR95_06025"/>
<feature type="domain" description="HTH iclR-type" evidence="4">
    <location>
        <begin position="2"/>
        <end position="67"/>
    </location>
</feature>
<dbReference type="PROSITE" id="PS51078">
    <property type="entry name" value="ICLR_ED"/>
    <property type="match status" value="1"/>
</dbReference>
<evidence type="ECO:0000313" key="7">
    <source>
        <dbReference type="EMBL" id="QZT34818.1"/>
    </source>
</evidence>
<dbReference type="EMBL" id="CP082237">
    <property type="protein sequence ID" value="QZT34818.1"/>
    <property type="molecule type" value="Genomic_DNA"/>
</dbReference>
<dbReference type="SUPFAM" id="SSF46785">
    <property type="entry name" value="Winged helix' DNA-binding domain"/>
    <property type="match status" value="1"/>
</dbReference>
<dbReference type="GO" id="GO:0003677">
    <property type="term" value="F:DNA binding"/>
    <property type="evidence" value="ECO:0007669"/>
    <property type="project" value="UniProtKB-KW"/>
</dbReference>
<dbReference type="GO" id="GO:0003700">
    <property type="term" value="F:DNA-binding transcription factor activity"/>
    <property type="evidence" value="ECO:0007669"/>
    <property type="project" value="TreeGrafter"/>
</dbReference>
<dbReference type="OrthoDB" id="9791752at2"/>
<dbReference type="SMART" id="SM00346">
    <property type="entry name" value="HTH_ICLR"/>
    <property type="match status" value="1"/>
</dbReference>
<organism evidence="6 8">
    <name type="scientific">Caldalkalibacillus thermarum (strain TA2.A1)</name>
    <dbReference type="NCBI Taxonomy" id="986075"/>
    <lineage>
        <taxon>Bacteria</taxon>
        <taxon>Bacillati</taxon>
        <taxon>Bacillota</taxon>
        <taxon>Bacilli</taxon>
        <taxon>Bacillales</taxon>
        <taxon>Bacillaceae</taxon>
        <taxon>Caldalkalibacillus</taxon>
    </lineage>
</organism>
<dbReference type="PANTHER" id="PTHR30136">
    <property type="entry name" value="HELIX-TURN-HELIX TRANSCRIPTIONAL REGULATOR, ICLR FAMILY"/>
    <property type="match status" value="1"/>
</dbReference>
<evidence type="ECO:0000256" key="3">
    <source>
        <dbReference type="ARBA" id="ARBA00023163"/>
    </source>
</evidence>
<evidence type="ECO:0000313" key="6">
    <source>
        <dbReference type="EMBL" id="EGL83213.1"/>
    </source>
</evidence>
<dbReference type="InterPro" id="IPR029016">
    <property type="entry name" value="GAF-like_dom_sf"/>
</dbReference>
<reference evidence="6 8" key="1">
    <citation type="journal article" date="2011" name="J. Bacteriol.">
        <title>Draft genome sequence of the thermoalkaliphilic Caldalkalibacillus thermarum strain TA2.A1.</title>
        <authorList>
            <person name="Kalamorz F."/>
            <person name="Keis S."/>
            <person name="McMillan D.G."/>
            <person name="Olsson K."/>
            <person name="Stanton J.A."/>
            <person name="Stockwell P."/>
            <person name="Black M.A."/>
            <person name="Klingeman D.M."/>
            <person name="Land M.L."/>
            <person name="Han C.S."/>
            <person name="Martin S.L."/>
            <person name="Becher S.A."/>
            <person name="Peddie C.J."/>
            <person name="Morgan H.W."/>
            <person name="Matthies D."/>
            <person name="Preiss L."/>
            <person name="Meier T."/>
            <person name="Brown S.D."/>
            <person name="Cook G.M."/>
        </authorList>
    </citation>
    <scope>NUCLEOTIDE SEQUENCE [LARGE SCALE GENOMIC DNA]</scope>
    <source>
        <strain evidence="6 8">TA2.A1</strain>
    </source>
</reference>
<dbReference type="InterPro" id="IPR014757">
    <property type="entry name" value="Tscrpt_reg_IclR_C"/>
</dbReference>
<dbReference type="Proteomes" id="UP000825179">
    <property type="component" value="Chromosome"/>
</dbReference>
<evidence type="ECO:0000313" key="9">
    <source>
        <dbReference type="Proteomes" id="UP000825179"/>
    </source>
</evidence>
<evidence type="ECO:0000259" key="5">
    <source>
        <dbReference type="PROSITE" id="PS51078"/>
    </source>
</evidence>